<feature type="coiled-coil region" evidence="2">
    <location>
        <begin position="417"/>
        <end position="490"/>
    </location>
</feature>
<comment type="similarity">
    <text evidence="1">Belongs to the FAM227 family.</text>
</comment>
<reference evidence="3" key="1">
    <citation type="submission" date="2021-01" db="UniProtKB">
        <authorList>
            <consortium name="EnsemblMetazoa"/>
        </authorList>
    </citation>
    <scope>IDENTIFICATION</scope>
</reference>
<accession>A0A7M5UHF0</accession>
<protein>
    <recommendedName>
        <fullName evidence="5">Protein FAM227B</fullName>
    </recommendedName>
</protein>
<evidence type="ECO:0000313" key="3">
    <source>
        <dbReference type="EnsemblMetazoa" id="CLYHEMP000035.1"/>
    </source>
</evidence>
<evidence type="ECO:0000256" key="2">
    <source>
        <dbReference type="SAM" id="Coils"/>
    </source>
</evidence>
<sequence length="519" mass="61243">MEEMETKKHPPTTFNEWFELNNFEEWPHHVEEEDDETELHQTPAYLGMSTMEEIVQQIKTRAPFQINILDELLEQTCQVEEKILEFSSLFFNEKLIPRKQRNGISQLEVAKYKGSILIEQDNEDRKNRMKELFIDKVRNIETVAYPGFYYHENTPLPGALEAPHLMNHVTSLQEFSNGFRKMWRKYFLSESSVAIMQDAFWWIFLQFKGEEGHEEIQSQIFHRLSNNFVSLFLDVAMNDKDHFFKYFADCLSQALYAAFSKAFPASINKFNHQFRRRIVSLVYEWVTGTQPHVDEILQQWDLESLDNRSQNKEVLDDHALKTSFSFDENSLILPNESSPPSTNKNHHAEDDVMFGTKKPNKKIKESHPSGEGPQFEKIAFDIHGRSPFIMHYLASKELQAEEESLRKIVTRTQMVPKEDLSRQNETYRSIIDKQKKASNVRSTSYQLEKMSINKECQTLAKQRKKDLRRLKRLQDELMTKHMDIKILSEKIMDMMDKANFKVEKLKSSKENEESVKDQE</sequence>
<organism evidence="3 4">
    <name type="scientific">Clytia hemisphaerica</name>
    <dbReference type="NCBI Taxonomy" id="252671"/>
    <lineage>
        <taxon>Eukaryota</taxon>
        <taxon>Metazoa</taxon>
        <taxon>Cnidaria</taxon>
        <taxon>Hydrozoa</taxon>
        <taxon>Hydroidolina</taxon>
        <taxon>Leptothecata</taxon>
        <taxon>Obeliida</taxon>
        <taxon>Clytiidae</taxon>
        <taxon>Clytia</taxon>
    </lineage>
</organism>
<proteinExistence type="inferred from homology"/>
<evidence type="ECO:0008006" key="5">
    <source>
        <dbReference type="Google" id="ProtNLM"/>
    </source>
</evidence>
<dbReference type="InterPro" id="IPR029417">
    <property type="entry name" value="FAM227"/>
</dbReference>
<dbReference type="GeneID" id="136813014"/>
<dbReference type="PANTHER" id="PTHR33560:SF2">
    <property type="entry name" value="PROTEIN FAM227B"/>
    <property type="match status" value="1"/>
</dbReference>
<dbReference type="EnsemblMetazoa" id="CLYHEMT000035.1">
    <property type="protein sequence ID" value="CLYHEMP000035.1"/>
    <property type="gene ID" value="CLYHEMG000035"/>
</dbReference>
<dbReference type="RefSeq" id="XP_066925622.1">
    <property type="nucleotide sequence ID" value="XM_067069521.1"/>
</dbReference>
<evidence type="ECO:0000313" key="4">
    <source>
        <dbReference type="Proteomes" id="UP000594262"/>
    </source>
</evidence>
<dbReference type="OrthoDB" id="5976715at2759"/>
<dbReference type="AlphaFoldDB" id="A0A7M5UHF0"/>
<dbReference type="Proteomes" id="UP000594262">
    <property type="component" value="Unplaced"/>
</dbReference>
<keyword evidence="4" id="KW-1185">Reference proteome</keyword>
<name>A0A7M5UHF0_9CNID</name>
<evidence type="ECO:0000256" key="1">
    <source>
        <dbReference type="ARBA" id="ARBA00008666"/>
    </source>
</evidence>
<dbReference type="PANTHER" id="PTHR33560">
    <property type="entry name" value="PROTEIN FAM227B"/>
    <property type="match status" value="1"/>
</dbReference>
<keyword evidence="2" id="KW-0175">Coiled coil</keyword>
<dbReference type="Pfam" id="PF14922">
    <property type="entry name" value="FWWh"/>
    <property type="match status" value="1"/>
</dbReference>